<dbReference type="Proteomes" id="UP000746535">
    <property type="component" value="Unassembled WGS sequence"/>
</dbReference>
<proteinExistence type="predicted"/>
<evidence type="ECO:0000256" key="1">
    <source>
        <dbReference type="SAM" id="MobiDB-lite"/>
    </source>
</evidence>
<name>A0ABX0YGR6_9PSED</name>
<feature type="compositionally biased region" description="Polar residues" evidence="1">
    <location>
        <begin position="1"/>
        <end position="14"/>
    </location>
</feature>
<dbReference type="PANTHER" id="PTHR35563:SF2">
    <property type="entry name" value="BARREL METAL-DEPENDENT HYDROLASE, PUTATIVE (AFU_ORTHOLOGUE AFUA_1G16240)-RELATED"/>
    <property type="match status" value="1"/>
</dbReference>
<evidence type="ECO:0000313" key="3">
    <source>
        <dbReference type="EMBL" id="NJP01193.1"/>
    </source>
</evidence>
<evidence type="ECO:0000313" key="4">
    <source>
        <dbReference type="Proteomes" id="UP000746535"/>
    </source>
</evidence>
<dbReference type="Gene3D" id="3.20.20.140">
    <property type="entry name" value="Metal-dependent hydrolases"/>
    <property type="match status" value="1"/>
</dbReference>
<dbReference type="Pfam" id="PF04909">
    <property type="entry name" value="Amidohydro_2"/>
    <property type="match status" value="1"/>
</dbReference>
<evidence type="ECO:0000259" key="2">
    <source>
        <dbReference type="Pfam" id="PF04909"/>
    </source>
</evidence>
<dbReference type="InterPro" id="IPR032466">
    <property type="entry name" value="Metal_Hydrolase"/>
</dbReference>
<dbReference type="RefSeq" id="WP_168083759.1">
    <property type="nucleotide sequence ID" value="NZ_JAAVJI010000004.1"/>
</dbReference>
<keyword evidence="4" id="KW-1185">Reference proteome</keyword>
<dbReference type="InterPro" id="IPR052358">
    <property type="entry name" value="Aro_Compnd_Degr_Hydrolases"/>
</dbReference>
<comment type="caution">
    <text evidence="3">The sequence shown here is derived from an EMBL/GenBank/DDBJ whole genome shotgun (WGS) entry which is preliminary data.</text>
</comment>
<dbReference type="EMBL" id="JAAVJI010000004">
    <property type="protein sequence ID" value="NJP01193.1"/>
    <property type="molecule type" value="Genomic_DNA"/>
</dbReference>
<reference evidence="3 4" key="1">
    <citation type="submission" date="2020-03" db="EMBL/GenBank/DDBJ databases">
        <authorList>
            <person name="Wang L."/>
            <person name="He N."/>
            <person name="Li Y."/>
            <person name="Fang Y."/>
            <person name="Zhang F."/>
        </authorList>
    </citation>
    <scope>NUCLEOTIDE SEQUENCE [LARGE SCALE GENOMIC DNA]</scope>
    <source>
        <strain evidence="4">hsmgli-8</strain>
    </source>
</reference>
<protein>
    <submittedName>
        <fullName evidence="3">Amidohydrolase family protein</fullName>
    </submittedName>
</protein>
<sequence>MTVSHVPHSNTTQRPVPPLPPRACDAHLHILDSRFPAANPDAVTPEGMTWADYGHVQRHLGCQRAVIVQAKHYGFDNRCLLDALARSQGQARGVAVVASDVSEAALEQLHHGGVRGVRFSVWNSHDAIATWDTLAPLAERIARLGWHVQLHATADQLVTHAALIEGLPTPVVIDHMGRLPPDQGLAHHAAQLLRRWLARGTTWIKLSGAYLNSTHGGPDYPPTVLTAQQLVHWAPERLFWGSDWPHVTEHHKPDDAHLANLLSVWAGDHWQAILVDNPGRFYGFDD</sequence>
<feature type="domain" description="Amidohydrolase-related" evidence="2">
    <location>
        <begin position="24"/>
        <end position="284"/>
    </location>
</feature>
<organism evidence="3 4">
    <name type="scientific">Pseudomonas quercus</name>
    <dbReference type="NCBI Taxonomy" id="2722792"/>
    <lineage>
        <taxon>Bacteria</taxon>
        <taxon>Pseudomonadati</taxon>
        <taxon>Pseudomonadota</taxon>
        <taxon>Gammaproteobacteria</taxon>
        <taxon>Pseudomonadales</taxon>
        <taxon>Pseudomonadaceae</taxon>
        <taxon>Pseudomonas</taxon>
    </lineage>
</organism>
<accession>A0ABX0YGR6</accession>
<dbReference type="InterPro" id="IPR006680">
    <property type="entry name" value="Amidohydro-rel"/>
</dbReference>
<gene>
    <name evidence="3" type="ORF">HBH25_09985</name>
</gene>
<feature type="region of interest" description="Disordered" evidence="1">
    <location>
        <begin position="1"/>
        <end position="20"/>
    </location>
</feature>
<dbReference type="PANTHER" id="PTHR35563">
    <property type="entry name" value="BARREL METAL-DEPENDENT HYDROLASE, PUTATIVE (AFU_ORTHOLOGUE AFUA_1G16240)-RELATED"/>
    <property type="match status" value="1"/>
</dbReference>
<dbReference type="SUPFAM" id="SSF51556">
    <property type="entry name" value="Metallo-dependent hydrolases"/>
    <property type="match status" value="1"/>
</dbReference>